<dbReference type="eggNOG" id="arCOG01252">
    <property type="taxonomic scope" value="Archaea"/>
</dbReference>
<evidence type="ECO:0000256" key="1">
    <source>
        <dbReference type="ARBA" id="ARBA00009986"/>
    </source>
</evidence>
<accession>E1RJ34</accession>
<gene>
    <name evidence="6" type="ordered locus">Mpet_1953</name>
</gene>
<protein>
    <submittedName>
        <fullName evidence="6">Aldehyde Dehydrogenase</fullName>
    </submittedName>
</protein>
<dbReference type="STRING" id="679926.Mpet_1953"/>
<evidence type="ECO:0000259" key="5">
    <source>
        <dbReference type="Pfam" id="PF00171"/>
    </source>
</evidence>
<dbReference type="PANTHER" id="PTHR42991">
    <property type="entry name" value="ALDEHYDE DEHYDROGENASE"/>
    <property type="match status" value="1"/>
</dbReference>
<dbReference type="Gene3D" id="3.40.309.10">
    <property type="entry name" value="Aldehyde Dehydrogenase, Chain A, domain 2"/>
    <property type="match status" value="1"/>
</dbReference>
<dbReference type="InterPro" id="IPR029510">
    <property type="entry name" value="Ald_DH_CS_GLU"/>
</dbReference>
<feature type="active site" evidence="3">
    <location>
        <position position="247"/>
    </location>
</feature>
<dbReference type="SUPFAM" id="SSF53720">
    <property type="entry name" value="ALDH-like"/>
    <property type="match status" value="1"/>
</dbReference>
<dbReference type="EMBL" id="CP002117">
    <property type="protein sequence ID" value="ADN36704.1"/>
    <property type="molecule type" value="Genomic_DNA"/>
</dbReference>
<keyword evidence="7" id="KW-1185">Reference proteome</keyword>
<dbReference type="OrthoDB" id="6342at2157"/>
<dbReference type="PROSITE" id="PS00687">
    <property type="entry name" value="ALDEHYDE_DEHYDR_GLU"/>
    <property type="match status" value="1"/>
</dbReference>
<dbReference type="InterPro" id="IPR051020">
    <property type="entry name" value="ALDH-related_metabolic_enz"/>
</dbReference>
<keyword evidence="2 4" id="KW-0560">Oxidoreductase</keyword>
<sequence length="477" mass="51352">MNAREFIVCGKRKRSDRHLDVINPYTGDVFDRICLCGEEEIEEAIAGSGEAFKKTSALAGYEKMRILERLAELIGENRDKFIEILIKEGGKVRSLASAEVDRSIETIKISGEEAVRQTGEIIPLDRTEAGRDYTCFSRRFPVGTVLAITPFNYPLNLACHKLGPAIAAGNPFILKPASKTPVSGLLLGELVLEAGYPPEAVSVIPCESRLAEKMVRDERIAFLSFTGSPGVGWHLKSIAGKKKVSLELGGNAAAIVHSDADLGYAAPRIATGACANAGQVCISVQRVFVQNDVFREFLERLSSSFESLKYGDPGKADTFVGPLISEEAAGEAWRKVQAAISGGAKIISGGKYDGKTISPTILTAATPGMEINSTEIFAPVVTVTPYEKFSEAMDLANNSVYGLQAGVFTSDIGNAFYAYEKIEAGGVIINDIPTFRVDVMPYGGVKMSGFGREGPAYALAEMTEQKIMIIRQKPVAD</sequence>
<dbReference type="Pfam" id="PF00171">
    <property type="entry name" value="Aldedh"/>
    <property type="match status" value="1"/>
</dbReference>
<dbReference type="InterPro" id="IPR016162">
    <property type="entry name" value="Ald_DH_N"/>
</dbReference>
<name>E1RJ34_METP4</name>
<dbReference type="HOGENOM" id="CLU_005391_1_0_2"/>
<dbReference type="InterPro" id="IPR015590">
    <property type="entry name" value="Aldehyde_DH_dom"/>
</dbReference>
<dbReference type="AlphaFoldDB" id="E1RJ34"/>
<dbReference type="GeneID" id="9744430"/>
<reference evidence="6 7" key="1">
    <citation type="journal article" date="2010" name="Stand. Genomic Sci.">
        <title>Complete genome sequence of Methanoplanus petrolearius type strain (SEBR 4847).</title>
        <authorList>
            <person name="Brambilla E."/>
            <person name="Djao O.D."/>
            <person name="Daligault H."/>
            <person name="Lapidus A."/>
            <person name="Lucas S."/>
            <person name="Hammon N."/>
            <person name="Nolan M."/>
            <person name="Tice H."/>
            <person name="Cheng J.F."/>
            <person name="Han C."/>
            <person name="Tapia R."/>
            <person name="Goodwin L."/>
            <person name="Pitluck S."/>
            <person name="Liolios K."/>
            <person name="Ivanova N."/>
            <person name="Mavromatis K."/>
            <person name="Mikhailova N."/>
            <person name="Pati A."/>
            <person name="Chen A."/>
            <person name="Palaniappan K."/>
            <person name="Land M."/>
            <person name="Hauser L."/>
            <person name="Chang Y.J."/>
            <person name="Jeffries C.D."/>
            <person name="Rohde M."/>
            <person name="Spring S."/>
            <person name="Sikorski J."/>
            <person name="Goker M."/>
            <person name="Woyke T."/>
            <person name="Bristow J."/>
            <person name="Eisen J.A."/>
            <person name="Markowitz V."/>
            <person name="Hugenholtz P."/>
            <person name="Kyrpides N.C."/>
            <person name="Klenk H.P."/>
        </authorList>
    </citation>
    <scope>NUCLEOTIDE SEQUENCE [LARGE SCALE GENOMIC DNA]</scope>
    <source>
        <strain evidence="7">DSM 11571 / OCM 486 / SEBR 4847</strain>
    </source>
</reference>
<dbReference type="GO" id="GO:0008911">
    <property type="term" value="F:lactaldehyde dehydrogenase (NAD+) activity"/>
    <property type="evidence" value="ECO:0007669"/>
    <property type="project" value="TreeGrafter"/>
</dbReference>
<dbReference type="PANTHER" id="PTHR42991:SF1">
    <property type="entry name" value="ALDEHYDE DEHYDROGENASE"/>
    <property type="match status" value="1"/>
</dbReference>
<proteinExistence type="inferred from homology"/>
<evidence type="ECO:0000256" key="3">
    <source>
        <dbReference type="PROSITE-ProRule" id="PRU10007"/>
    </source>
</evidence>
<evidence type="ECO:0000313" key="6">
    <source>
        <dbReference type="EMBL" id="ADN36704.1"/>
    </source>
</evidence>
<dbReference type="RefSeq" id="WP_013329881.1">
    <property type="nucleotide sequence ID" value="NC_014507.1"/>
</dbReference>
<dbReference type="InterPro" id="IPR016161">
    <property type="entry name" value="Ald_DH/histidinol_DH"/>
</dbReference>
<organism evidence="6 7">
    <name type="scientific">Methanolacinia petrolearia (strain DSM 11571 / OCM 486 / SEBR 4847)</name>
    <name type="common">Methanoplanus petrolearius</name>
    <dbReference type="NCBI Taxonomy" id="679926"/>
    <lineage>
        <taxon>Archaea</taxon>
        <taxon>Methanobacteriati</taxon>
        <taxon>Methanobacteriota</taxon>
        <taxon>Stenosarchaea group</taxon>
        <taxon>Methanomicrobia</taxon>
        <taxon>Methanomicrobiales</taxon>
        <taxon>Methanomicrobiaceae</taxon>
        <taxon>Methanolacinia</taxon>
    </lineage>
</organism>
<dbReference type="Gene3D" id="3.40.605.10">
    <property type="entry name" value="Aldehyde Dehydrogenase, Chain A, domain 1"/>
    <property type="match status" value="1"/>
</dbReference>
<evidence type="ECO:0000256" key="2">
    <source>
        <dbReference type="ARBA" id="ARBA00023002"/>
    </source>
</evidence>
<dbReference type="KEGG" id="mpi:Mpet_1953"/>
<dbReference type="Proteomes" id="UP000006565">
    <property type="component" value="Chromosome"/>
</dbReference>
<evidence type="ECO:0000256" key="4">
    <source>
        <dbReference type="RuleBase" id="RU003345"/>
    </source>
</evidence>
<evidence type="ECO:0000313" key="7">
    <source>
        <dbReference type="Proteomes" id="UP000006565"/>
    </source>
</evidence>
<comment type="similarity">
    <text evidence="1 4">Belongs to the aldehyde dehydrogenase family.</text>
</comment>
<dbReference type="InterPro" id="IPR016163">
    <property type="entry name" value="Ald_DH_C"/>
</dbReference>
<feature type="domain" description="Aldehyde dehydrogenase" evidence="5">
    <location>
        <begin position="15"/>
        <end position="467"/>
    </location>
</feature>